<gene>
    <name evidence="1" type="ORF">AAE021_10400</name>
</gene>
<evidence type="ECO:0000313" key="2">
    <source>
        <dbReference type="Proteomes" id="UP001448858"/>
    </source>
</evidence>
<keyword evidence="2" id="KW-1185">Reference proteome</keyword>
<proteinExistence type="predicted"/>
<evidence type="ECO:0000313" key="1">
    <source>
        <dbReference type="EMBL" id="WZP14612.1"/>
    </source>
</evidence>
<dbReference type="RefSeq" id="WP_342022263.1">
    <property type="nucleotide sequence ID" value="NZ_CP151657.1"/>
</dbReference>
<reference evidence="1 2" key="1">
    <citation type="submission" date="2024-04" db="EMBL/GenBank/DDBJ databases">
        <title>Arthrobacter sp. from Plains bison fecal sample.</title>
        <authorList>
            <person name="Ruzzini A."/>
        </authorList>
    </citation>
    <scope>NUCLEOTIDE SEQUENCE [LARGE SCALE GENOMIC DNA]</scope>
    <source>
        <strain evidence="1 2">EINP1</strain>
    </source>
</reference>
<dbReference type="EMBL" id="CP151657">
    <property type="protein sequence ID" value="WZP14612.1"/>
    <property type="molecule type" value="Genomic_DNA"/>
</dbReference>
<organism evidence="1 2">
    <name type="scientific">Arthrobacter citreus</name>
    <dbReference type="NCBI Taxonomy" id="1670"/>
    <lineage>
        <taxon>Bacteria</taxon>
        <taxon>Bacillati</taxon>
        <taxon>Actinomycetota</taxon>
        <taxon>Actinomycetes</taxon>
        <taxon>Micrococcales</taxon>
        <taxon>Micrococcaceae</taxon>
        <taxon>Arthrobacter</taxon>
    </lineage>
</organism>
<protein>
    <submittedName>
        <fullName evidence="1">Uncharacterized protein</fullName>
    </submittedName>
</protein>
<sequence>MIIVAVVLGLMTVQGSYALWNAVVPSNAGTVQSADFRILVNNVEMKSLAQPLALNLAEIKPGGNSFTSFVVTNKVNATSAMTVKPKVTAGLATEGFAEYLTIQTTVPLAGQSCETATYAGMPDLGVIAKEQSKTICVKATLKANTPVSILGRTTTVPAALTVSQMPA</sequence>
<accession>A0ABZ2ZWI2</accession>
<name>A0ABZ2ZWI2_9MICC</name>
<dbReference type="Proteomes" id="UP001448858">
    <property type="component" value="Chromosome"/>
</dbReference>